<protein>
    <recommendedName>
        <fullName evidence="4">GAP family protein</fullName>
    </recommendedName>
</protein>
<organism evidence="2 3">
    <name type="scientific">Corynebacterium gallinarum</name>
    <dbReference type="NCBI Taxonomy" id="2762214"/>
    <lineage>
        <taxon>Bacteria</taxon>
        <taxon>Bacillati</taxon>
        <taxon>Actinomycetota</taxon>
        <taxon>Actinomycetes</taxon>
        <taxon>Mycobacteriales</taxon>
        <taxon>Corynebacteriaceae</taxon>
        <taxon>Corynebacterium</taxon>
    </lineage>
</organism>
<evidence type="ECO:0000313" key="2">
    <source>
        <dbReference type="EMBL" id="MBD8030703.1"/>
    </source>
</evidence>
<evidence type="ECO:0000256" key="1">
    <source>
        <dbReference type="SAM" id="Phobius"/>
    </source>
</evidence>
<feature type="transmembrane region" description="Helical" evidence="1">
    <location>
        <begin position="115"/>
        <end position="136"/>
    </location>
</feature>
<feature type="transmembrane region" description="Helical" evidence="1">
    <location>
        <begin position="198"/>
        <end position="219"/>
    </location>
</feature>
<keyword evidence="3" id="KW-1185">Reference proteome</keyword>
<reference evidence="2 3" key="1">
    <citation type="submission" date="2020-08" db="EMBL/GenBank/DDBJ databases">
        <title>A Genomic Blueprint of the Chicken Gut Microbiome.</title>
        <authorList>
            <person name="Gilroy R."/>
            <person name="Ravi A."/>
            <person name="Getino M."/>
            <person name="Pursley I."/>
            <person name="Horton D.L."/>
            <person name="Alikhan N.-F."/>
            <person name="Baker D."/>
            <person name="Gharbi K."/>
            <person name="Hall N."/>
            <person name="Watson M."/>
            <person name="Adriaenssens E.M."/>
            <person name="Foster-Nyarko E."/>
            <person name="Jarju S."/>
            <person name="Secka A."/>
            <person name="Antonio M."/>
            <person name="Oren A."/>
            <person name="Chaudhuri R."/>
            <person name="La Ragione R.M."/>
            <person name="Hildebrand F."/>
            <person name="Pallen M.J."/>
        </authorList>
    </citation>
    <scope>NUCLEOTIDE SEQUENCE [LARGE SCALE GENOMIC DNA]</scope>
    <source>
        <strain evidence="2 3">Sa1YVA5</strain>
    </source>
</reference>
<feature type="transmembrane region" description="Helical" evidence="1">
    <location>
        <begin position="156"/>
        <end position="177"/>
    </location>
</feature>
<feature type="transmembrane region" description="Helical" evidence="1">
    <location>
        <begin position="35"/>
        <end position="60"/>
    </location>
</feature>
<proteinExistence type="predicted"/>
<dbReference type="EMBL" id="JACSPR010000007">
    <property type="protein sequence ID" value="MBD8030703.1"/>
    <property type="molecule type" value="Genomic_DNA"/>
</dbReference>
<accession>A0A8I0HIM3</accession>
<keyword evidence="1" id="KW-0472">Membrane</keyword>
<gene>
    <name evidence="2" type="ORF">H9627_10305</name>
</gene>
<feature type="transmembrane region" description="Helical" evidence="1">
    <location>
        <begin position="75"/>
        <end position="94"/>
    </location>
</feature>
<evidence type="ECO:0008006" key="4">
    <source>
        <dbReference type="Google" id="ProtNLM"/>
    </source>
</evidence>
<evidence type="ECO:0000313" key="3">
    <source>
        <dbReference type="Proteomes" id="UP000650224"/>
    </source>
</evidence>
<keyword evidence="1" id="KW-1133">Transmembrane helix</keyword>
<comment type="caution">
    <text evidence="2">The sequence shown here is derived from an EMBL/GenBank/DDBJ whole genome shotgun (WGS) entry which is preliminary data.</text>
</comment>
<keyword evidence="1" id="KW-0812">Transmembrane</keyword>
<dbReference type="RefSeq" id="WP_191733956.1">
    <property type="nucleotide sequence ID" value="NZ_JACSPR010000007.1"/>
</dbReference>
<feature type="transmembrane region" description="Helical" evidence="1">
    <location>
        <begin position="6"/>
        <end position="28"/>
    </location>
</feature>
<sequence length="220" mass="23058">MLLAVSFALLDSVNVLLIGIVVAIGAFLPRSGRYGLIAFLLILGDWLGVFLLCIVVMVIFDGLGDLIQQFLDSPVFGIVLIVVGVASFIATKLSRGDGNTDMIERFLAPVRRPSLLTVGAGLLLGLIQSATSAPFYAGLAVLSAGDFSVAVRYGGLIIYASLALSLPTIIAFLVGWVRAYPESPVGVLFDKAGQNKTALAKWAGYLVAIVLTAMGALSLI</sequence>
<dbReference type="Proteomes" id="UP000650224">
    <property type="component" value="Unassembled WGS sequence"/>
</dbReference>
<name>A0A8I0HIM3_9CORY</name>
<dbReference type="AlphaFoldDB" id="A0A8I0HIM3"/>